<evidence type="ECO:0000313" key="2">
    <source>
        <dbReference type="Proteomes" id="UP000789525"/>
    </source>
</evidence>
<reference evidence="1" key="1">
    <citation type="submission" date="2021-06" db="EMBL/GenBank/DDBJ databases">
        <authorList>
            <person name="Kallberg Y."/>
            <person name="Tangrot J."/>
            <person name="Rosling A."/>
        </authorList>
    </citation>
    <scope>NUCLEOTIDE SEQUENCE</scope>
    <source>
        <strain evidence="1">CL356</strain>
    </source>
</reference>
<feature type="non-terminal residue" evidence="1">
    <location>
        <position position="198"/>
    </location>
</feature>
<accession>A0ACA9NAF2</accession>
<dbReference type="Proteomes" id="UP000789525">
    <property type="component" value="Unassembled WGS sequence"/>
</dbReference>
<organism evidence="1 2">
    <name type="scientific">Acaulospora colombiana</name>
    <dbReference type="NCBI Taxonomy" id="27376"/>
    <lineage>
        <taxon>Eukaryota</taxon>
        <taxon>Fungi</taxon>
        <taxon>Fungi incertae sedis</taxon>
        <taxon>Mucoromycota</taxon>
        <taxon>Glomeromycotina</taxon>
        <taxon>Glomeromycetes</taxon>
        <taxon>Diversisporales</taxon>
        <taxon>Acaulosporaceae</taxon>
        <taxon>Acaulospora</taxon>
    </lineage>
</organism>
<evidence type="ECO:0000313" key="1">
    <source>
        <dbReference type="EMBL" id="CAG8639450.1"/>
    </source>
</evidence>
<sequence>MTSYGNSSDTLFSNSPEYLVCNNKDDNTHSDPSTSNDGGKRRSQVWNYFTDPYPSPGETRKVMCKFPGCRKELSYSSATSSLRYHLTTHNVNANANKQSKGLIENRRKKKFKKQKELSLLPIKIYQPPKLTNSQMVNSYNQLLSKLRNMLQQVESVSLAIVTWKLGNYGSYTETTCHWISDDFQLHEVLLDIVRAEEG</sequence>
<name>A0ACA9NAF2_9GLOM</name>
<keyword evidence="2" id="KW-1185">Reference proteome</keyword>
<proteinExistence type="predicted"/>
<protein>
    <submittedName>
        <fullName evidence="1">4899_t:CDS:1</fullName>
    </submittedName>
</protein>
<gene>
    <name evidence="1" type="ORF">ACOLOM_LOCUS7889</name>
</gene>
<dbReference type="EMBL" id="CAJVPT010019139">
    <property type="protein sequence ID" value="CAG8639450.1"/>
    <property type="molecule type" value="Genomic_DNA"/>
</dbReference>
<comment type="caution">
    <text evidence="1">The sequence shown here is derived from an EMBL/GenBank/DDBJ whole genome shotgun (WGS) entry which is preliminary data.</text>
</comment>